<evidence type="ECO:0000259" key="1">
    <source>
        <dbReference type="SMART" id="SM00849"/>
    </source>
</evidence>
<evidence type="ECO:0000313" key="2">
    <source>
        <dbReference type="EMBL" id="EKN69440.1"/>
    </source>
</evidence>
<dbReference type="GO" id="GO:0016787">
    <property type="term" value="F:hydrolase activity"/>
    <property type="evidence" value="ECO:0007669"/>
    <property type="project" value="UniProtKB-KW"/>
</dbReference>
<dbReference type="InterPro" id="IPR050662">
    <property type="entry name" value="Sec-metab_biosynth-thioest"/>
</dbReference>
<dbReference type="Gene3D" id="3.60.15.10">
    <property type="entry name" value="Ribonuclease Z/Hydroxyacylglutathione hydrolase-like"/>
    <property type="match status" value="1"/>
</dbReference>
<dbReference type="STRING" id="1117379.BABA_10281"/>
<dbReference type="PANTHER" id="PTHR23131:SF4">
    <property type="entry name" value="METALLO-BETA-LACTAMASE SUPERFAMILY POTEIN"/>
    <property type="match status" value="1"/>
</dbReference>
<dbReference type="AlphaFoldDB" id="K6CE72"/>
<accession>K6CE72</accession>
<feature type="domain" description="Metallo-beta-lactamase" evidence="1">
    <location>
        <begin position="43"/>
        <end position="256"/>
    </location>
</feature>
<dbReference type="SUPFAM" id="SSF56281">
    <property type="entry name" value="Metallo-hydrolase/oxidoreductase"/>
    <property type="match status" value="1"/>
</dbReference>
<organism evidence="2 3">
    <name type="scientific">Neobacillus bataviensis LMG 21833</name>
    <dbReference type="NCBI Taxonomy" id="1117379"/>
    <lineage>
        <taxon>Bacteria</taxon>
        <taxon>Bacillati</taxon>
        <taxon>Bacillota</taxon>
        <taxon>Bacilli</taxon>
        <taxon>Bacillales</taxon>
        <taxon>Bacillaceae</taxon>
        <taxon>Neobacillus</taxon>
    </lineage>
</organism>
<gene>
    <name evidence="2" type="ORF">BABA_10281</name>
</gene>
<dbReference type="InterPro" id="IPR001279">
    <property type="entry name" value="Metallo-B-lactamas"/>
</dbReference>
<keyword evidence="3" id="KW-1185">Reference proteome</keyword>
<protein>
    <submittedName>
        <fullName evidence="2">Zn-dependent hydrolase</fullName>
    </submittedName>
</protein>
<name>K6CE72_9BACI</name>
<reference evidence="2 3" key="1">
    <citation type="journal article" date="2012" name="Front. Microbiol.">
        <title>Redundancy and modularity in membrane-associated dissimilatory nitrate reduction in Bacillus.</title>
        <authorList>
            <person name="Heylen K."/>
            <person name="Keltjens J."/>
        </authorList>
    </citation>
    <scope>NUCLEOTIDE SEQUENCE [LARGE SCALE GENOMIC DNA]</scope>
    <source>
        <strain evidence="3">LMG 21833T</strain>
    </source>
</reference>
<dbReference type="Pfam" id="PF00753">
    <property type="entry name" value="Lactamase_B"/>
    <property type="match status" value="1"/>
</dbReference>
<comment type="caution">
    <text evidence="2">The sequence shown here is derived from an EMBL/GenBank/DDBJ whole genome shotgun (WGS) entry which is preliminary data.</text>
</comment>
<dbReference type="Proteomes" id="UP000006316">
    <property type="component" value="Unassembled WGS sequence"/>
</dbReference>
<dbReference type="eggNOG" id="COG0491">
    <property type="taxonomic scope" value="Bacteria"/>
</dbReference>
<dbReference type="EMBL" id="AJLS01000056">
    <property type="protein sequence ID" value="EKN69440.1"/>
    <property type="molecule type" value="Genomic_DNA"/>
</dbReference>
<dbReference type="InterPro" id="IPR036866">
    <property type="entry name" value="RibonucZ/Hydroxyglut_hydro"/>
</dbReference>
<sequence>MVDIIKRKFVIFEQNEVYALNELKKSCCEVFPIIIPDRSSLKSVNFYLVKQEHSLSLIDAGWDNDECWNGLIDTLNRNGFTLKDITEILLTHHHIDHVGLVNRITSEHSIPIYAHPDSIPRLKRDKLFLEMRVEFYAQLYKEMGCGANGEQHVAYLKKAIGQNKHKAIQADISKIIDDSLFNFTIVEVPGHSPDQIAFYHKEQNWLFAGDLLIEHISSNALVEPDLAGNRIPTLLQHIDSLKKCLALPVNLVFSGHGTTIGKPHTLIEKRLERTQEKADRIIQLITSGCSTGSKIAQSYYNNTYYEQFSLVMSEIIGHLDYLEVQGRINKEFINGVWDYSITGK</sequence>
<dbReference type="PATRIC" id="fig|1117379.3.peg.2144"/>
<evidence type="ECO:0000313" key="3">
    <source>
        <dbReference type="Proteomes" id="UP000006316"/>
    </source>
</evidence>
<dbReference type="PANTHER" id="PTHR23131">
    <property type="entry name" value="ENDORIBONUCLEASE LACTB2"/>
    <property type="match status" value="1"/>
</dbReference>
<dbReference type="SMART" id="SM00849">
    <property type="entry name" value="Lactamase_B"/>
    <property type="match status" value="1"/>
</dbReference>
<keyword evidence="2" id="KW-0378">Hydrolase</keyword>
<proteinExistence type="predicted"/>